<keyword evidence="6" id="KW-0812">Transmembrane</keyword>
<evidence type="ECO:0000259" key="17">
    <source>
        <dbReference type="Pfam" id="PF22461"/>
    </source>
</evidence>
<dbReference type="eggNOG" id="COG1596">
    <property type="taxonomic scope" value="Bacteria"/>
</dbReference>
<evidence type="ECO:0000256" key="3">
    <source>
        <dbReference type="ARBA" id="ARBA00022448"/>
    </source>
</evidence>
<dbReference type="HOGENOM" id="CLU_650323_0_0_5"/>
<dbReference type="RefSeq" id="WP_008330940.1">
    <property type="nucleotide sequence ID" value="NZ_CH902578.1"/>
</dbReference>
<feature type="domain" description="SLBB" evidence="17">
    <location>
        <begin position="187"/>
        <end position="265"/>
    </location>
</feature>
<dbReference type="InterPro" id="IPR003715">
    <property type="entry name" value="Poly_export_N"/>
</dbReference>
<evidence type="ECO:0000256" key="2">
    <source>
        <dbReference type="ARBA" id="ARBA00009450"/>
    </source>
</evidence>
<dbReference type="STRING" id="314271.RB2654_09659"/>
<evidence type="ECO:0000256" key="1">
    <source>
        <dbReference type="ARBA" id="ARBA00004571"/>
    </source>
</evidence>
<evidence type="ECO:0000256" key="7">
    <source>
        <dbReference type="ARBA" id="ARBA00022729"/>
    </source>
</evidence>
<keyword evidence="12" id="KW-0564">Palmitate</keyword>
<evidence type="ECO:0000256" key="4">
    <source>
        <dbReference type="ARBA" id="ARBA00022452"/>
    </source>
</evidence>
<evidence type="ECO:0000256" key="8">
    <source>
        <dbReference type="ARBA" id="ARBA00023047"/>
    </source>
</evidence>
<evidence type="ECO:0000259" key="16">
    <source>
        <dbReference type="Pfam" id="PF02563"/>
    </source>
</evidence>
<dbReference type="Gene3D" id="3.10.560.10">
    <property type="entry name" value="Outer membrane lipoprotein wza domain like"/>
    <property type="match status" value="2"/>
</dbReference>
<keyword evidence="13" id="KW-0998">Cell outer membrane</keyword>
<evidence type="ECO:0000256" key="6">
    <source>
        <dbReference type="ARBA" id="ARBA00022692"/>
    </source>
</evidence>
<evidence type="ECO:0000313" key="18">
    <source>
        <dbReference type="EMBL" id="EAQ13326.1"/>
    </source>
</evidence>
<evidence type="ECO:0000256" key="5">
    <source>
        <dbReference type="ARBA" id="ARBA00022597"/>
    </source>
</evidence>
<keyword evidence="5" id="KW-0762">Sugar transport</keyword>
<keyword evidence="9" id="KW-0406">Ion transport</keyword>
<dbReference type="InterPro" id="IPR049712">
    <property type="entry name" value="Poly_export"/>
</dbReference>
<keyword evidence="7" id="KW-0732">Signal</keyword>
<accession>A3VEI8</accession>
<comment type="similarity">
    <text evidence="2">Belongs to the BexD/CtrA/VexA family.</text>
</comment>
<organism evidence="18 19">
    <name type="scientific">Maritimibacter alkaliphilus HTCC2654</name>
    <dbReference type="NCBI Taxonomy" id="314271"/>
    <lineage>
        <taxon>Bacteria</taxon>
        <taxon>Pseudomonadati</taxon>
        <taxon>Pseudomonadota</taxon>
        <taxon>Alphaproteobacteria</taxon>
        <taxon>Rhodobacterales</taxon>
        <taxon>Roseobacteraceae</taxon>
        <taxon>Maritimibacter</taxon>
    </lineage>
</organism>
<feature type="domain" description="SLBB" evidence="17">
    <location>
        <begin position="331"/>
        <end position="415"/>
    </location>
</feature>
<dbReference type="Gene3D" id="3.30.1950.10">
    <property type="entry name" value="wza like domain"/>
    <property type="match status" value="1"/>
</dbReference>
<dbReference type="OrthoDB" id="9808421at2"/>
<sequence>MTGLFLALAGCGAIGTPVIVAERTAVGEVEIVAMTANSIAAANASTYQPRTLPAIFARTTGTAGSTTGFGALPEPPVAEERRPTGLSTRIPPQIDPGPYRLGAGDIITLATPESANTVEALTGLLAAQSRRLGYTIQDDGSISIPDIGRINLGGMTLQEAESEIFSAMVDQDMVPNFSLEVSEFNSKRVTVGGAVQSAAILPITVSPLRLAEALTAAGGIDTEDLDYASIRLYRDGTMYQIPLETYLKTPSIQRLILTDGDSIYVDTEYELDRAQAFFQQQITVNSLRQQARANAISQLNTEIGIRRAELDEARANYAQRIQLDAVERDYVYIAGEVGQQSRFTLPFERKASLADALFSEGEGVPNASGNIGEVYVLRGTGDGKGIRAWHLNAYNAANLVLATRFELRPNDVVFVSEKPLTALSRVMGEVAASVRLLGI</sequence>
<protein>
    <submittedName>
        <fullName evidence="18">Polysaccharide export protein</fullName>
    </submittedName>
</protein>
<gene>
    <name evidence="18" type="ORF">RB2654_09659</name>
</gene>
<keyword evidence="4" id="KW-1134">Transmembrane beta strand</keyword>
<evidence type="ECO:0000256" key="10">
    <source>
        <dbReference type="ARBA" id="ARBA00023114"/>
    </source>
</evidence>
<dbReference type="GO" id="GO:0015159">
    <property type="term" value="F:polysaccharide transmembrane transporter activity"/>
    <property type="evidence" value="ECO:0007669"/>
    <property type="project" value="InterPro"/>
</dbReference>
<feature type="region of interest" description="Disordered" evidence="15">
    <location>
        <begin position="65"/>
        <end position="94"/>
    </location>
</feature>
<comment type="subcellular location">
    <subcellularLocation>
        <location evidence="1">Cell outer membrane</location>
        <topology evidence="1">Multi-pass membrane protein</topology>
    </subcellularLocation>
</comment>
<evidence type="ECO:0000313" key="19">
    <source>
        <dbReference type="Proteomes" id="UP000002931"/>
    </source>
</evidence>
<dbReference type="EMBL" id="AAMT01000005">
    <property type="protein sequence ID" value="EAQ13326.1"/>
    <property type="molecule type" value="Genomic_DNA"/>
</dbReference>
<dbReference type="GO" id="GO:0009279">
    <property type="term" value="C:cell outer membrane"/>
    <property type="evidence" value="ECO:0007669"/>
    <property type="project" value="UniProtKB-SubCell"/>
</dbReference>
<keyword evidence="11" id="KW-0472">Membrane</keyword>
<dbReference type="PANTHER" id="PTHR33619:SF3">
    <property type="entry name" value="POLYSACCHARIDE EXPORT PROTEIN GFCE-RELATED"/>
    <property type="match status" value="1"/>
</dbReference>
<evidence type="ECO:0000256" key="12">
    <source>
        <dbReference type="ARBA" id="ARBA00023139"/>
    </source>
</evidence>
<evidence type="ECO:0000256" key="15">
    <source>
        <dbReference type="SAM" id="MobiDB-lite"/>
    </source>
</evidence>
<proteinExistence type="inferred from homology"/>
<evidence type="ECO:0000256" key="13">
    <source>
        <dbReference type="ARBA" id="ARBA00023237"/>
    </source>
</evidence>
<keyword evidence="10" id="KW-0626">Porin</keyword>
<dbReference type="Proteomes" id="UP000002931">
    <property type="component" value="Unassembled WGS sequence"/>
</dbReference>
<comment type="caution">
    <text evidence="18">The sequence shown here is derived from an EMBL/GenBank/DDBJ whole genome shotgun (WGS) entry which is preliminary data.</text>
</comment>
<evidence type="ECO:0000256" key="14">
    <source>
        <dbReference type="ARBA" id="ARBA00023288"/>
    </source>
</evidence>
<keyword evidence="19" id="KW-1185">Reference proteome</keyword>
<dbReference type="GO" id="GO:0006811">
    <property type="term" value="P:monoatomic ion transport"/>
    <property type="evidence" value="ECO:0007669"/>
    <property type="project" value="UniProtKB-KW"/>
</dbReference>
<name>A3VEI8_9RHOB</name>
<feature type="domain" description="Polysaccharide export protein N-terminal" evidence="16">
    <location>
        <begin position="96"/>
        <end position="181"/>
    </location>
</feature>
<keyword evidence="3" id="KW-0813">Transport</keyword>
<dbReference type="GO" id="GO:0046930">
    <property type="term" value="C:pore complex"/>
    <property type="evidence" value="ECO:0007669"/>
    <property type="project" value="UniProtKB-KW"/>
</dbReference>
<reference evidence="18 19" key="1">
    <citation type="journal article" date="2010" name="J. Bacteriol.">
        <title>Genome sequences of Pelagibaca bermudensis HTCC2601T and Maritimibacter alkaliphilus HTCC2654T, the type strains of two marine Roseobacter genera.</title>
        <authorList>
            <person name="Thrash J.C."/>
            <person name="Cho J.C."/>
            <person name="Ferriera S."/>
            <person name="Johnson J."/>
            <person name="Vergin K.L."/>
            <person name="Giovannoni S.J."/>
        </authorList>
    </citation>
    <scope>NUCLEOTIDE SEQUENCE [LARGE SCALE GENOMIC DNA]</scope>
    <source>
        <strain evidence="18 19">HTCC2654</strain>
    </source>
</reference>
<evidence type="ECO:0000256" key="11">
    <source>
        <dbReference type="ARBA" id="ARBA00023136"/>
    </source>
</evidence>
<dbReference type="InterPro" id="IPR054765">
    <property type="entry name" value="SLBB_dom"/>
</dbReference>
<dbReference type="Pfam" id="PF22461">
    <property type="entry name" value="SLBB_2"/>
    <property type="match status" value="2"/>
</dbReference>
<dbReference type="GO" id="GO:0015288">
    <property type="term" value="F:porin activity"/>
    <property type="evidence" value="ECO:0007669"/>
    <property type="project" value="UniProtKB-KW"/>
</dbReference>
<dbReference type="AlphaFoldDB" id="A3VEI8"/>
<dbReference type="Pfam" id="PF02563">
    <property type="entry name" value="Poly_export"/>
    <property type="match status" value="1"/>
</dbReference>
<dbReference type="PANTHER" id="PTHR33619">
    <property type="entry name" value="POLYSACCHARIDE EXPORT PROTEIN GFCE-RELATED"/>
    <property type="match status" value="1"/>
</dbReference>
<keyword evidence="14" id="KW-0449">Lipoprotein</keyword>
<keyword evidence="8" id="KW-0625">Polysaccharide transport</keyword>
<evidence type="ECO:0000256" key="9">
    <source>
        <dbReference type="ARBA" id="ARBA00023065"/>
    </source>
</evidence>